<reference evidence="2" key="1">
    <citation type="submission" date="2021-04" db="EMBL/GenBank/DDBJ databases">
        <authorList>
            <consortium name="Wellcome Sanger Institute Data Sharing"/>
        </authorList>
    </citation>
    <scope>NUCLEOTIDE SEQUENCE [LARGE SCALE GENOMIC DNA]</scope>
</reference>
<organism evidence="2 3">
    <name type="scientific">Echeneis naucrates</name>
    <name type="common">Live sharksucker</name>
    <dbReference type="NCBI Taxonomy" id="173247"/>
    <lineage>
        <taxon>Eukaryota</taxon>
        <taxon>Metazoa</taxon>
        <taxon>Chordata</taxon>
        <taxon>Craniata</taxon>
        <taxon>Vertebrata</taxon>
        <taxon>Euteleostomi</taxon>
        <taxon>Actinopterygii</taxon>
        <taxon>Neopterygii</taxon>
        <taxon>Teleostei</taxon>
        <taxon>Neoteleostei</taxon>
        <taxon>Acanthomorphata</taxon>
        <taxon>Carangaria</taxon>
        <taxon>Carangiformes</taxon>
        <taxon>Echeneidae</taxon>
        <taxon>Echeneis</taxon>
    </lineage>
</organism>
<keyword evidence="1" id="KW-1133">Transmembrane helix</keyword>
<dbReference type="Pfam" id="PF14986">
    <property type="entry name" value="DUF4514"/>
    <property type="match status" value="1"/>
</dbReference>
<reference evidence="2" key="2">
    <citation type="submission" date="2025-08" db="UniProtKB">
        <authorList>
            <consortium name="Ensembl"/>
        </authorList>
    </citation>
    <scope>IDENTIFICATION</scope>
</reference>
<reference evidence="2" key="3">
    <citation type="submission" date="2025-09" db="UniProtKB">
        <authorList>
            <consortium name="Ensembl"/>
        </authorList>
    </citation>
    <scope>IDENTIFICATION</scope>
</reference>
<keyword evidence="3" id="KW-1185">Reference proteome</keyword>
<keyword evidence="1" id="KW-0472">Membrane</keyword>
<dbReference type="AlphaFoldDB" id="A0A665V811"/>
<feature type="transmembrane region" description="Helical" evidence="1">
    <location>
        <begin position="62"/>
        <end position="84"/>
    </location>
</feature>
<evidence type="ECO:0000313" key="2">
    <source>
        <dbReference type="Ensembl" id="ENSENLP00000027811.1"/>
    </source>
</evidence>
<protein>
    <submittedName>
        <fullName evidence="2">Uncharacterized protein</fullName>
    </submittedName>
</protein>
<feature type="transmembrane region" description="Helical" evidence="1">
    <location>
        <begin position="34"/>
        <end position="50"/>
    </location>
</feature>
<proteinExistence type="predicted"/>
<accession>A0A665V811</accession>
<dbReference type="Ensembl" id="ENSENLT00000028650.1">
    <property type="protein sequence ID" value="ENSENLP00000027811.1"/>
    <property type="gene ID" value="ENSENLG00000012447.1"/>
</dbReference>
<evidence type="ECO:0000256" key="1">
    <source>
        <dbReference type="SAM" id="Phobius"/>
    </source>
</evidence>
<dbReference type="Proteomes" id="UP000472264">
    <property type="component" value="Chromosome 19"/>
</dbReference>
<dbReference type="InParanoid" id="A0A665V811"/>
<keyword evidence="1" id="KW-0812">Transmembrane</keyword>
<dbReference type="InterPro" id="IPR029395">
    <property type="entry name" value="DUF4514"/>
</dbReference>
<evidence type="ECO:0000313" key="3">
    <source>
        <dbReference type="Proteomes" id="UP000472264"/>
    </source>
</evidence>
<name>A0A665V811_ECHNA</name>
<sequence length="129" mass="14760">MRSPLSLYPITGAQTHTCCSGGLHTSCCYSIRRSALLFLFCILFVARRFYAHSLSFSPEIKYVMIGCAIGLFFLVGFIIVKLYIIRKHLHDNSTGEVIDRSAHYNDMLKVRQRDLQEKWASIIQVVQVD</sequence>